<dbReference type="InterPro" id="IPR050463">
    <property type="entry name" value="Gfo/Idh/MocA_oxidrdct_glycsds"/>
</dbReference>
<protein>
    <submittedName>
        <fullName evidence="5">Oxidoreductase</fullName>
    </submittedName>
</protein>
<evidence type="ECO:0000256" key="2">
    <source>
        <dbReference type="SAM" id="Phobius"/>
    </source>
</evidence>
<keyword evidence="5" id="KW-0614">Plasmid</keyword>
<dbReference type="GO" id="GO:0000166">
    <property type="term" value="F:nucleotide binding"/>
    <property type="evidence" value="ECO:0007669"/>
    <property type="project" value="InterPro"/>
</dbReference>
<proteinExistence type="predicted"/>
<dbReference type="Gene3D" id="3.40.50.720">
    <property type="entry name" value="NAD(P)-binding Rossmann-like Domain"/>
    <property type="match status" value="1"/>
</dbReference>
<sequence length="514" mass="58822">MEKEKENNKKIKRRNILKGMVAVPVVGLAAWELDYFFRRRKNKKRKGIPFQFQEEENRSVDRSEIIKVGIIGAGIRGTHLMEGLGFVTPEHIDNLKKRLEKNPDDTRYKNFMEQPDLGIRITAVCDVFDVHAERAMLAASNAHRVGKDGKLEKPPKRYRTYTELLDDPEIDAVVIATPDHWHGTMTIEAAKRGKHVYVEKPITWKLDETYAVRDAVKKSGIVFQLGHQNRQIDSYRRASQLVDRGALGNITLMETTTNRNSPNGAWVYRIHPEASPKTIDWDQFIGPAPKHEFSKERFFRWRCWWDYSTGLIGDLFTHEFDVFNQLMKTGIPHSATTSGGIYHFKDGRTVPDVIQIALEFPEKDVTMLYSASLANGHYRGKKVMGSDATINLGSRMEFMVDGNSKKYRDLLKKGDVSASEPAYIYDPVKGIDGLSTATERYFAKRGLLATTRKGKNYSTHFLHMSEWLDAIRVNGDTSCNIDRGFEEGIATHMATAAYHERRTVFWDKDNEKIV</sequence>
<name>A0AAU9D4W0_9BACT</name>
<feature type="domain" description="Gfo/Idh/MocA-like oxidoreductase N-terminal" evidence="3">
    <location>
        <begin position="83"/>
        <end position="227"/>
    </location>
</feature>
<evidence type="ECO:0000259" key="4">
    <source>
        <dbReference type="Pfam" id="PF19051"/>
    </source>
</evidence>
<dbReference type="PANTHER" id="PTHR43818">
    <property type="entry name" value="BCDNA.GH03377"/>
    <property type="match status" value="1"/>
</dbReference>
<keyword evidence="2" id="KW-0472">Membrane</keyword>
<dbReference type="SUPFAM" id="SSF55347">
    <property type="entry name" value="Glyceraldehyde-3-phosphate dehydrogenase-like, C-terminal domain"/>
    <property type="match status" value="1"/>
</dbReference>
<dbReference type="Gene3D" id="3.30.360.10">
    <property type="entry name" value="Dihydrodipicolinate Reductase, domain 2"/>
    <property type="match status" value="1"/>
</dbReference>
<dbReference type="InterPro" id="IPR000683">
    <property type="entry name" value="Gfo/Idh/MocA-like_OxRdtase_N"/>
</dbReference>
<evidence type="ECO:0000313" key="6">
    <source>
        <dbReference type="Proteomes" id="UP001348817"/>
    </source>
</evidence>
<dbReference type="SUPFAM" id="SSF51735">
    <property type="entry name" value="NAD(P)-binding Rossmann-fold domains"/>
    <property type="match status" value="1"/>
</dbReference>
<dbReference type="Proteomes" id="UP001348817">
    <property type="component" value="Plasmid pFA4"/>
</dbReference>
<evidence type="ECO:0000313" key="5">
    <source>
        <dbReference type="EMBL" id="BDD12487.1"/>
    </source>
</evidence>
<gene>
    <name evidence="5" type="ORF">FUAX_49190</name>
</gene>
<feature type="domain" description="Gfo/Idh/MocA-like oxidoreductase bacterial type C-terminal" evidence="4">
    <location>
        <begin position="266"/>
        <end position="325"/>
    </location>
</feature>
<keyword evidence="2" id="KW-0812">Transmembrane</keyword>
<dbReference type="EMBL" id="AP025318">
    <property type="protein sequence ID" value="BDD12487.1"/>
    <property type="molecule type" value="Genomic_DNA"/>
</dbReference>
<dbReference type="RefSeq" id="WP_338395621.1">
    <property type="nucleotide sequence ID" value="NZ_AP025318.1"/>
</dbReference>
<dbReference type="Pfam" id="PF01408">
    <property type="entry name" value="GFO_IDH_MocA"/>
    <property type="match status" value="1"/>
</dbReference>
<feature type="transmembrane region" description="Helical" evidence="2">
    <location>
        <begin position="16"/>
        <end position="37"/>
    </location>
</feature>
<reference evidence="5 6" key="1">
    <citation type="submission" date="2021-12" db="EMBL/GenBank/DDBJ databases">
        <title>Genome sequencing of bacteria with rrn-lacking chromosome and rrn-plasmid.</title>
        <authorList>
            <person name="Anda M."/>
            <person name="Iwasaki W."/>
        </authorList>
    </citation>
    <scope>NUCLEOTIDE SEQUENCE [LARGE SCALE GENOMIC DNA]</scope>
    <source>
        <strain evidence="5 6">DSM 100852</strain>
        <plasmid evidence="5 6">pFA4</plasmid>
    </source>
</reference>
<keyword evidence="2" id="KW-1133">Transmembrane helix</keyword>
<dbReference type="InterPro" id="IPR043906">
    <property type="entry name" value="Gfo/Idh/MocA_OxRdtase_bact_C"/>
</dbReference>
<keyword evidence="6" id="KW-1185">Reference proteome</keyword>
<dbReference type="PANTHER" id="PTHR43818:SF11">
    <property type="entry name" value="BCDNA.GH03377"/>
    <property type="match status" value="1"/>
</dbReference>
<geneLocation type="plasmid" evidence="5 6">
    <name>pFA4</name>
</geneLocation>
<dbReference type="InterPro" id="IPR036291">
    <property type="entry name" value="NAD(P)-bd_dom_sf"/>
</dbReference>
<organism evidence="5 6">
    <name type="scientific">Fulvitalea axinellae</name>
    <dbReference type="NCBI Taxonomy" id="1182444"/>
    <lineage>
        <taxon>Bacteria</taxon>
        <taxon>Pseudomonadati</taxon>
        <taxon>Bacteroidota</taxon>
        <taxon>Cytophagia</taxon>
        <taxon>Cytophagales</taxon>
        <taxon>Persicobacteraceae</taxon>
        <taxon>Fulvitalea</taxon>
    </lineage>
</organism>
<accession>A0AAU9D4W0</accession>
<dbReference type="Pfam" id="PF19051">
    <property type="entry name" value="GFO_IDH_MocA_C2"/>
    <property type="match status" value="1"/>
</dbReference>
<evidence type="ECO:0000259" key="3">
    <source>
        <dbReference type="Pfam" id="PF01408"/>
    </source>
</evidence>
<dbReference type="KEGG" id="fax:FUAX_49190"/>
<keyword evidence="1" id="KW-0560">Oxidoreductase</keyword>
<dbReference type="AlphaFoldDB" id="A0AAU9D4W0"/>
<dbReference type="GO" id="GO:0016491">
    <property type="term" value="F:oxidoreductase activity"/>
    <property type="evidence" value="ECO:0007669"/>
    <property type="project" value="UniProtKB-KW"/>
</dbReference>
<evidence type="ECO:0000256" key="1">
    <source>
        <dbReference type="ARBA" id="ARBA00023002"/>
    </source>
</evidence>